<keyword evidence="2" id="KW-1185">Reference proteome</keyword>
<accession>A0ABM7MK83</accession>
<evidence type="ECO:0000313" key="2">
    <source>
        <dbReference type="Proteomes" id="UP000824366"/>
    </source>
</evidence>
<evidence type="ECO:0000313" key="1">
    <source>
        <dbReference type="EMBL" id="BCO26661.1"/>
    </source>
</evidence>
<gene>
    <name evidence="1" type="ORF">MIZ03_1544</name>
</gene>
<protein>
    <submittedName>
        <fullName evidence="1">Uncharacterized protein</fullName>
    </submittedName>
</protein>
<organism evidence="1 2">
    <name type="scientific">Rhodoferax lithotrophicus</name>
    <dbReference type="NCBI Taxonomy" id="2798804"/>
    <lineage>
        <taxon>Bacteria</taxon>
        <taxon>Pseudomonadati</taxon>
        <taxon>Pseudomonadota</taxon>
        <taxon>Betaproteobacteria</taxon>
        <taxon>Burkholderiales</taxon>
        <taxon>Comamonadaceae</taxon>
        <taxon>Rhodoferax</taxon>
    </lineage>
</organism>
<name>A0ABM7MK83_9BURK</name>
<sequence>MKSSSLFSETVGIDAIFMVADYAMAASGKGCLNAGKITFIGSTFRCEFR</sequence>
<reference evidence="1 2" key="1">
    <citation type="journal article" date="2021" name="Microbiol. Spectr.">
        <title>A Single Bacterium Capable of Oxidation and Reduction of Iron at Circumneutral pH.</title>
        <authorList>
            <person name="Kato S."/>
            <person name="Ohkuma M."/>
        </authorList>
    </citation>
    <scope>NUCLEOTIDE SEQUENCE [LARGE SCALE GENOMIC DNA]</scope>
    <source>
        <strain evidence="1 2">MIZ03</strain>
    </source>
</reference>
<dbReference type="EMBL" id="AP024238">
    <property type="protein sequence ID" value="BCO26661.1"/>
    <property type="molecule type" value="Genomic_DNA"/>
</dbReference>
<dbReference type="Proteomes" id="UP000824366">
    <property type="component" value="Chromosome"/>
</dbReference>
<proteinExistence type="predicted"/>